<comment type="caution">
    <text evidence="1">The sequence shown here is derived from an EMBL/GenBank/DDBJ whole genome shotgun (WGS) entry which is preliminary data.</text>
</comment>
<proteinExistence type="predicted"/>
<evidence type="ECO:0000313" key="2">
    <source>
        <dbReference type="Proteomes" id="UP000598032"/>
    </source>
</evidence>
<dbReference type="RefSeq" id="WP_268960472.1">
    <property type="nucleotide sequence ID" value="NZ_CAJHCP010000005.1"/>
</dbReference>
<accession>A0ABN7HPS1</accession>
<evidence type="ECO:0000313" key="1">
    <source>
        <dbReference type="EMBL" id="CAD6530587.1"/>
    </source>
</evidence>
<dbReference type="EMBL" id="CAJHCP010000005">
    <property type="protein sequence ID" value="CAD6530587.1"/>
    <property type="molecule type" value="Genomic_DNA"/>
</dbReference>
<gene>
    <name evidence="1" type="ORF">LMG28140_02366</name>
</gene>
<protein>
    <submittedName>
        <fullName evidence="1">Uncharacterized protein</fullName>
    </submittedName>
</protein>
<name>A0ABN7HPS1_9BURK</name>
<keyword evidence="2" id="KW-1185">Reference proteome</keyword>
<dbReference type="Proteomes" id="UP000598032">
    <property type="component" value="Unassembled WGS sequence"/>
</dbReference>
<sequence length="40" mass="4358">MKRLLAIIAFIAGGVAAEMAHPVNCSLLTASRVQVKRHKR</sequence>
<organism evidence="1 2">
    <name type="scientific">Paraburkholderia metrosideri</name>
    <dbReference type="NCBI Taxonomy" id="580937"/>
    <lineage>
        <taxon>Bacteria</taxon>
        <taxon>Pseudomonadati</taxon>
        <taxon>Pseudomonadota</taxon>
        <taxon>Betaproteobacteria</taxon>
        <taxon>Burkholderiales</taxon>
        <taxon>Burkholderiaceae</taxon>
        <taxon>Paraburkholderia</taxon>
    </lineage>
</organism>
<reference evidence="1 2" key="1">
    <citation type="submission" date="2020-10" db="EMBL/GenBank/DDBJ databases">
        <authorList>
            <person name="Peeters C."/>
        </authorList>
    </citation>
    <scope>NUCLEOTIDE SEQUENCE [LARGE SCALE GENOMIC DNA]</scope>
    <source>
        <strain evidence="1 2">LMG 28140</strain>
    </source>
</reference>